<feature type="region of interest" description="Disordered" evidence="2">
    <location>
        <begin position="567"/>
        <end position="617"/>
    </location>
</feature>
<proteinExistence type="predicted"/>
<dbReference type="SMART" id="SM00343">
    <property type="entry name" value="ZnF_C2HC"/>
    <property type="match status" value="1"/>
</dbReference>
<feature type="compositionally biased region" description="Pro residues" evidence="2">
    <location>
        <begin position="595"/>
        <end position="605"/>
    </location>
</feature>
<organism evidence="4 5">
    <name type="scientific">Pelobates cultripes</name>
    <name type="common">Western spadefoot toad</name>
    <dbReference type="NCBI Taxonomy" id="61616"/>
    <lineage>
        <taxon>Eukaryota</taxon>
        <taxon>Metazoa</taxon>
        <taxon>Chordata</taxon>
        <taxon>Craniata</taxon>
        <taxon>Vertebrata</taxon>
        <taxon>Euteleostomi</taxon>
        <taxon>Amphibia</taxon>
        <taxon>Batrachia</taxon>
        <taxon>Anura</taxon>
        <taxon>Pelobatoidea</taxon>
        <taxon>Pelobatidae</taxon>
        <taxon>Pelobates</taxon>
    </lineage>
</organism>
<feature type="region of interest" description="Disordered" evidence="2">
    <location>
        <begin position="188"/>
        <end position="217"/>
    </location>
</feature>
<dbReference type="InterPro" id="IPR001878">
    <property type="entry name" value="Znf_CCHC"/>
</dbReference>
<name>A0AAD1WWJ7_PELCU</name>
<protein>
    <recommendedName>
        <fullName evidence="3">CCHC-type domain-containing protein</fullName>
    </recommendedName>
</protein>
<dbReference type="Proteomes" id="UP001295444">
    <property type="component" value="Chromosome 12"/>
</dbReference>
<evidence type="ECO:0000313" key="5">
    <source>
        <dbReference type="Proteomes" id="UP001295444"/>
    </source>
</evidence>
<feature type="region of interest" description="Disordered" evidence="2">
    <location>
        <begin position="511"/>
        <end position="548"/>
    </location>
</feature>
<feature type="compositionally biased region" description="Polar residues" evidence="2">
    <location>
        <begin position="576"/>
        <end position="585"/>
    </location>
</feature>
<dbReference type="EMBL" id="OW240923">
    <property type="protein sequence ID" value="CAH2325410.1"/>
    <property type="molecule type" value="Genomic_DNA"/>
</dbReference>
<keyword evidence="1" id="KW-0479">Metal-binding</keyword>
<gene>
    <name evidence="4" type="ORF">PECUL_23A038595</name>
</gene>
<evidence type="ECO:0000256" key="1">
    <source>
        <dbReference type="PROSITE-ProRule" id="PRU00047"/>
    </source>
</evidence>
<dbReference type="GO" id="GO:0008270">
    <property type="term" value="F:zinc ion binding"/>
    <property type="evidence" value="ECO:0007669"/>
    <property type="project" value="UniProtKB-KW"/>
</dbReference>
<sequence length="617" mass="68564">MGNNQSICYPPPHPGESCIKYVSKVSPTGGFYTIPFVANLAGWTEAMESANPFPRLGANDEYHMNMIKGLCLGDKKAWPWYGPDPDWDKEYMEQGGLNWLRVAPHWYPTDPNGKILKGKKKIEASSIGTGTPITSLTANQVPSAPPPPYASAIPASTGTYPSLKGLKEPINIYDDDDEVIFASMAREGLQTETLPEGYDRGEQEREEQGKRSKGDTGCLSVEYTTAQEKHKGADKVILQDPNKAAKQIMTRSRAKSDQEDRAQSSQFAGMSVNDQGTFPFMTIGSQLIIKPLAPNVLRDIVKGAPNPRKNPSACLLYLKRSCQGQNMTQIDMKLIIDGILGYDSESGWDWSRIPSINNPDFNTTTPADRKEEPYGLATAEGINEMWDQIGTELTRLYRDSSSMSTALSCKQTKGEDVVMYVRRFFKCWKEEAGLTSTTEMDELKLQTCIGNMIPTTGLLVKQLISEWPSLNSKDFLVKIQEKDNAGCFTLPPQSTKPSAFVVQGLAHAQPFNSRPRGWDGTHRARPRGGFQRGGRPQRGRYQHQQQYPDRNTCFNCGQQGHWRSACPFPPKILPSPNMSQNQTKQPTTSASAPMTFPPPPPPPQTQPQHAHHIPWPQ</sequence>
<reference evidence="4" key="1">
    <citation type="submission" date="2022-03" db="EMBL/GenBank/DDBJ databases">
        <authorList>
            <person name="Alioto T."/>
            <person name="Alioto T."/>
            <person name="Gomez Garrido J."/>
        </authorList>
    </citation>
    <scope>NUCLEOTIDE SEQUENCE</scope>
</reference>
<dbReference type="GO" id="GO:0003676">
    <property type="term" value="F:nucleic acid binding"/>
    <property type="evidence" value="ECO:0007669"/>
    <property type="project" value="InterPro"/>
</dbReference>
<dbReference type="SUPFAM" id="SSF57756">
    <property type="entry name" value="Retrovirus zinc finger-like domains"/>
    <property type="match status" value="1"/>
</dbReference>
<keyword evidence="5" id="KW-1185">Reference proteome</keyword>
<keyword evidence="1" id="KW-0863">Zinc-finger</keyword>
<feature type="compositionally biased region" description="Basic and acidic residues" evidence="2">
    <location>
        <begin position="197"/>
        <end position="214"/>
    </location>
</feature>
<dbReference type="PROSITE" id="PS50158">
    <property type="entry name" value="ZF_CCHC"/>
    <property type="match status" value="1"/>
</dbReference>
<dbReference type="InterPro" id="IPR036875">
    <property type="entry name" value="Znf_CCHC_sf"/>
</dbReference>
<dbReference type="Pfam" id="PF00098">
    <property type="entry name" value="zf-CCHC"/>
    <property type="match status" value="1"/>
</dbReference>
<evidence type="ECO:0000313" key="4">
    <source>
        <dbReference type="EMBL" id="CAH2325410.1"/>
    </source>
</evidence>
<feature type="region of interest" description="Disordered" evidence="2">
    <location>
        <begin position="249"/>
        <end position="269"/>
    </location>
</feature>
<accession>A0AAD1WWJ7</accession>
<evidence type="ECO:0000259" key="3">
    <source>
        <dbReference type="PROSITE" id="PS50158"/>
    </source>
</evidence>
<keyword evidence="1" id="KW-0862">Zinc</keyword>
<dbReference type="AlphaFoldDB" id="A0AAD1WWJ7"/>
<feature type="domain" description="CCHC-type" evidence="3">
    <location>
        <begin position="553"/>
        <end position="567"/>
    </location>
</feature>
<evidence type="ECO:0000256" key="2">
    <source>
        <dbReference type="SAM" id="MobiDB-lite"/>
    </source>
</evidence>
<dbReference type="Gene3D" id="4.10.60.10">
    <property type="entry name" value="Zinc finger, CCHC-type"/>
    <property type="match status" value="1"/>
</dbReference>